<keyword evidence="8" id="KW-0046">Antibiotic resistance</keyword>
<evidence type="ECO:0000256" key="3">
    <source>
        <dbReference type="ARBA" id="ARBA00022448"/>
    </source>
</evidence>
<dbReference type="InterPro" id="IPR000412">
    <property type="entry name" value="ABC_2_transport"/>
</dbReference>
<dbReference type="PANTHER" id="PTHR30294:SF38">
    <property type="entry name" value="TRANSPORT PERMEASE PROTEIN"/>
    <property type="match status" value="1"/>
</dbReference>
<keyword evidence="6 9" id="KW-1133">Transmembrane helix</keyword>
<evidence type="ECO:0000256" key="2">
    <source>
        <dbReference type="ARBA" id="ARBA00007783"/>
    </source>
</evidence>
<dbReference type="Pfam" id="PF01061">
    <property type="entry name" value="ABC2_membrane"/>
    <property type="match status" value="1"/>
</dbReference>
<evidence type="ECO:0000313" key="12">
    <source>
        <dbReference type="Proteomes" id="UP001479933"/>
    </source>
</evidence>
<comment type="subcellular location">
    <subcellularLocation>
        <location evidence="1 9">Cell membrane</location>
        <topology evidence="1 9">Multi-pass membrane protein</topology>
    </subcellularLocation>
</comment>
<keyword evidence="3 9" id="KW-0813">Transport</keyword>
<evidence type="ECO:0000256" key="5">
    <source>
        <dbReference type="ARBA" id="ARBA00022692"/>
    </source>
</evidence>
<evidence type="ECO:0000256" key="9">
    <source>
        <dbReference type="RuleBase" id="RU361157"/>
    </source>
</evidence>
<keyword evidence="5 9" id="KW-0812">Transmembrane</keyword>
<gene>
    <name evidence="11" type="ORF">RVF87_10125</name>
</gene>
<evidence type="ECO:0000256" key="8">
    <source>
        <dbReference type="ARBA" id="ARBA00023251"/>
    </source>
</evidence>
<comment type="similarity">
    <text evidence="2 9">Belongs to the ABC-2 integral membrane protein family.</text>
</comment>
<dbReference type="Proteomes" id="UP001479933">
    <property type="component" value="Chromosome"/>
</dbReference>
<reference evidence="11 12" key="1">
    <citation type="journal article" date="2023" name="Virus Evol.">
        <title>Computational host range prediction-The good, the bad, and the ugly.</title>
        <authorList>
            <person name="Howell A.A."/>
            <person name="Versoza C.J."/>
            <person name="Pfeifer S.P."/>
        </authorList>
    </citation>
    <scope>NUCLEOTIDE SEQUENCE [LARGE SCALE GENOMIC DNA]</scope>
    <source>
        <strain evidence="11 12">1610/1b</strain>
    </source>
</reference>
<feature type="domain" description="ABC transmembrane type-2" evidence="10">
    <location>
        <begin position="35"/>
        <end position="262"/>
    </location>
</feature>
<protein>
    <recommendedName>
        <fullName evidence="9">Transport permease protein</fullName>
    </recommendedName>
</protein>
<sequence length="264" mass="28450">MTGSTETTTRTGPIRPKLLFATAVRVLRQLRADPRTVALILGIPVILMTLLYFMFSEAPHNPFAPNPFDRIGTVMLGILPFTTMFLITSIAMLRERRSGTLERLLTTPLGRLDLLGGYGLAFSILAAVQAVLAVGVSYWLLDLQLAGSIGWVFVIAMLDAMLGVGLGLLCSAFAQTEFQAVQFLPVVVIPQLFLCGLFVAREDLPGWMQALSTVMPLTYAVQALQEVAANVSATALMWRDIGIVAACILIALALAAGTLSRRSP</sequence>
<dbReference type="PROSITE" id="PS51012">
    <property type="entry name" value="ABC_TM2"/>
    <property type="match status" value="1"/>
</dbReference>
<evidence type="ECO:0000259" key="10">
    <source>
        <dbReference type="PROSITE" id="PS51012"/>
    </source>
</evidence>
<feature type="transmembrane region" description="Helical" evidence="9">
    <location>
        <begin position="151"/>
        <end position="174"/>
    </location>
</feature>
<feature type="transmembrane region" description="Helical" evidence="9">
    <location>
        <begin position="75"/>
        <end position="93"/>
    </location>
</feature>
<feature type="transmembrane region" description="Helical" evidence="9">
    <location>
        <begin position="37"/>
        <end position="55"/>
    </location>
</feature>
<evidence type="ECO:0000256" key="1">
    <source>
        <dbReference type="ARBA" id="ARBA00004651"/>
    </source>
</evidence>
<dbReference type="PANTHER" id="PTHR30294">
    <property type="entry name" value="MEMBRANE COMPONENT OF ABC TRANSPORTER YHHJ-RELATED"/>
    <property type="match status" value="1"/>
</dbReference>
<feature type="transmembrane region" description="Helical" evidence="9">
    <location>
        <begin position="241"/>
        <end position="259"/>
    </location>
</feature>
<keyword evidence="12" id="KW-1185">Reference proteome</keyword>
<dbReference type="EMBL" id="CP136137">
    <property type="protein sequence ID" value="WYY09388.1"/>
    <property type="molecule type" value="Genomic_DNA"/>
</dbReference>
<keyword evidence="4 9" id="KW-1003">Cell membrane</keyword>
<dbReference type="InterPro" id="IPR013525">
    <property type="entry name" value="ABC2_TM"/>
</dbReference>
<dbReference type="RefSeq" id="WP_066163404.1">
    <property type="nucleotide sequence ID" value="NZ_CP136137.1"/>
</dbReference>
<feature type="transmembrane region" description="Helical" evidence="9">
    <location>
        <begin position="181"/>
        <end position="200"/>
    </location>
</feature>
<evidence type="ECO:0000256" key="6">
    <source>
        <dbReference type="ARBA" id="ARBA00022989"/>
    </source>
</evidence>
<dbReference type="PIRSF" id="PIRSF006648">
    <property type="entry name" value="DrrB"/>
    <property type="match status" value="1"/>
</dbReference>
<keyword evidence="7 9" id="KW-0472">Membrane</keyword>
<evidence type="ECO:0000256" key="7">
    <source>
        <dbReference type="ARBA" id="ARBA00023136"/>
    </source>
</evidence>
<feature type="transmembrane region" description="Helical" evidence="9">
    <location>
        <begin position="114"/>
        <end position="139"/>
    </location>
</feature>
<evidence type="ECO:0000313" key="11">
    <source>
        <dbReference type="EMBL" id="WYY09388.1"/>
    </source>
</evidence>
<accession>A0ABZ2U6I6</accession>
<evidence type="ECO:0000256" key="4">
    <source>
        <dbReference type="ARBA" id="ARBA00022475"/>
    </source>
</evidence>
<dbReference type="InterPro" id="IPR047817">
    <property type="entry name" value="ABC2_TM_bact-type"/>
</dbReference>
<proteinExistence type="inferred from homology"/>
<dbReference type="InterPro" id="IPR051449">
    <property type="entry name" value="ABC-2_transporter_component"/>
</dbReference>
<name>A0ABZ2U6I6_9ACTN</name>
<organism evidence="11 12">
    <name type="scientific">Gordonia hydrophobica</name>
    <dbReference type="NCBI Taxonomy" id="40516"/>
    <lineage>
        <taxon>Bacteria</taxon>
        <taxon>Bacillati</taxon>
        <taxon>Actinomycetota</taxon>
        <taxon>Actinomycetes</taxon>
        <taxon>Mycobacteriales</taxon>
        <taxon>Gordoniaceae</taxon>
        <taxon>Gordonia</taxon>
    </lineage>
</organism>